<accession>A0ABR3YB45</accession>
<proteinExistence type="predicted"/>
<organism evidence="3 4">
    <name type="scientific">Paecilomyces lecythidis</name>
    <dbReference type="NCBI Taxonomy" id="3004212"/>
    <lineage>
        <taxon>Eukaryota</taxon>
        <taxon>Fungi</taxon>
        <taxon>Dikarya</taxon>
        <taxon>Ascomycota</taxon>
        <taxon>Pezizomycotina</taxon>
        <taxon>Eurotiomycetes</taxon>
        <taxon>Eurotiomycetidae</taxon>
        <taxon>Eurotiales</taxon>
        <taxon>Thermoascaceae</taxon>
        <taxon>Paecilomyces</taxon>
    </lineage>
</organism>
<feature type="signal peptide" evidence="2">
    <location>
        <begin position="1"/>
        <end position="31"/>
    </location>
</feature>
<evidence type="ECO:0000256" key="2">
    <source>
        <dbReference type="SAM" id="SignalP"/>
    </source>
</evidence>
<dbReference type="Proteomes" id="UP001583193">
    <property type="component" value="Unassembled WGS sequence"/>
</dbReference>
<reference evidence="3 4" key="1">
    <citation type="journal article" date="2024" name="IMA Fungus">
        <title>IMA Genome - F19 : A genome assembly and annotation guide to empower mycologists, including annotated draft genome sequences of Ceratocystis pirilliformis, Diaporthe australafricana, Fusarium ophioides, Paecilomyces lecythidis, and Sporothrix stenoceras.</title>
        <authorList>
            <person name="Aylward J."/>
            <person name="Wilson A.M."/>
            <person name="Visagie C.M."/>
            <person name="Spraker J."/>
            <person name="Barnes I."/>
            <person name="Buitendag C."/>
            <person name="Ceriani C."/>
            <person name="Del Mar Angel L."/>
            <person name="du Plessis D."/>
            <person name="Fuchs T."/>
            <person name="Gasser K."/>
            <person name="Kramer D."/>
            <person name="Li W."/>
            <person name="Munsamy K."/>
            <person name="Piso A."/>
            <person name="Price J.L."/>
            <person name="Sonnekus B."/>
            <person name="Thomas C."/>
            <person name="van der Nest A."/>
            <person name="van Dijk A."/>
            <person name="van Heerden A."/>
            <person name="van Vuuren N."/>
            <person name="Yilmaz N."/>
            <person name="Duong T.A."/>
            <person name="van der Merwe N.A."/>
            <person name="Wingfield M.J."/>
            <person name="Wingfield B.D."/>
        </authorList>
    </citation>
    <scope>NUCLEOTIDE SEQUENCE [LARGE SCALE GENOMIC DNA]</scope>
    <source>
        <strain evidence="3 4">CMW 18167</strain>
    </source>
</reference>
<sequence>MRSGLQTPGVIPLLALVVFALLSVVPTASRAWESSRERPKWLTYHIDDLPRALQDLVTSNPLQRWLTLEGPDSRSQDDASILDIDTSSQTFCIGDDYNCFSRDPLVSPSSNYRLPQVTVSESINPRSFAVAETTGKDPVEDVTGSVTVLSGTLRSLRTLVSSESKDSRLGQLLPGRNMLSSVFSGVANSSHQGALGSPTASNSWKTGSIPGHIFPLSLCETWQQVCHLGAGAWGNWDRSVLPAVFDRWTGSSKTVSAQHECIGKSQFTVHHQPDGSGIGPHSSTCDGPADSSKPSKTHLLDASSLTPPLSTTPTEQQNVAAGASTSPREMRGSCMAIVIGLVVGIMWF</sequence>
<name>A0ABR3YB45_9EURO</name>
<keyword evidence="2" id="KW-0732">Signal</keyword>
<feature type="chain" id="PRO_5046382039" evidence="2">
    <location>
        <begin position="32"/>
        <end position="348"/>
    </location>
</feature>
<gene>
    <name evidence="3" type="ORF">Plec18167_000998</name>
</gene>
<feature type="region of interest" description="Disordered" evidence="1">
    <location>
        <begin position="268"/>
        <end position="326"/>
    </location>
</feature>
<evidence type="ECO:0000313" key="4">
    <source>
        <dbReference type="Proteomes" id="UP001583193"/>
    </source>
</evidence>
<feature type="compositionally biased region" description="Low complexity" evidence="1">
    <location>
        <begin position="303"/>
        <end position="314"/>
    </location>
</feature>
<keyword evidence="4" id="KW-1185">Reference proteome</keyword>
<protein>
    <submittedName>
        <fullName evidence="3">Uncharacterized protein</fullName>
    </submittedName>
</protein>
<evidence type="ECO:0000313" key="3">
    <source>
        <dbReference type="EMBL" id="KAL1885504.1"/>
    </source>
</evidence>
<dbReference type="EMBL" id="JAVDPF010000002">
    <property type="protein sequence ID" value="KAL1885504.1"/>
    <property type="molecule type" value="Genomic_DNA"/>
</dbReference>
<comment type="caution">
    <text evidence="3">The sequence shown here is derived from an EMBL/GenBank/DDBJ whole genome shotgun (WGS) entry which is preliminary data.</text>
</comment>
<evidence type="ECO:0000256" key="1">
    <source>
        <dbReference type="SAM" id="MobiDB-lite"/>
    </source>
</evidence>
<feature type="compositionally biased region" description="Polar residues" evidence="1">
    <location>
        <begin position="315"/>
        <end position="326"/>
    </location>
</feature>